<evidence type="ECO:0000259" key="1">
    <source>
        <dbReference type="Pfam" id="PF19480"/>
    </source>
</evidence>
<name>A0A7M3MAQ3_9BACT</name>
<evidence type="ECO:0000313" key="2">
    <source>
        <dbReference type="EMBL" id="TVM14873.1"/>
    </source>
</evidence>
<protein>
    <submittedName>
        <fullName evidence="2">Cupin fold metalloprotein, WbuC family</fullName>
    </submittedName>
</protein>
<comment type="caution">
    <text evidence="2">The sequence shown here is derived from an EMBL/GenBank/DDBJ whole genome shotgun (WGS) entry which is preliminary data.</text>
</comment>
<keyword evidence="3" id="KW-1185">Reference proteome</keyword>
<dbReference type="Gene3D" id="2.60.120.10">
    <property type="entry name" value="Jelly Rolls"/>
    <property type="match status" value="1"/>
</dbReference>
<dbReference type="RefSeq" id="WP_144304377.1">
    <property type="nucleotide sequence ID" value="NZ_QMIE01000020.1"/>
</dbReference>
<dbReference type="NCBIfam" id="TIGR04366">
    <property type="entry name" value="cupin_WbuC"/>
    <property type="match status" value="1"/>
</dbReference>
<dbReference type="InterPro" id="IPR027565">
    <property type="entry name" value="Cupin_WbuC"/>
</dbReference>
<dbReference type="AlphaFoldDB" id="A0A7M3MAQ3"/>
<dbReference type="Proteomes" id="UP000448292">
    <property type="component" value="Unassembled WGS sequence"/>
</dbReference>
<organism evidence="2 3">
    <name type="scientific">Oceanidesulfovibrio indonesiensis</name>
    <dbReference type="NCBI Taxonomy" id="54767"/>
    <lineage>
        <taxon>Bacteria</taxon>
        <taxon>Pseudomonadati</taxon>
        <taxon>Thermodesulfobacteriota</taxon>
        <taxon>Desulfovibrionia</taxon>
        <taxon>Desulfovibrionales</taxon>
        <taxon>Desulfovibrionaceae</taxon>
        <taxon>Oceanidesulfovibrio</taxon>
    </lineage>
</organism>
<dbReference type="InterPro" id="IPR011051">
    <property type="entry name" value="RmlC_Cupin_sf"/>
</dbReference>
<accession>A0A7M3MAQ3</accession>
<reference evidence="2 3" key="1">
    <citation type="submission" date="2018-06" db="EMBL/GenBank/DDBJ databases">
        <title>Complete genome of Desulfovibrio indonesiensis P37SLT.</title>
        <authorList>
            <person name="Crispim J.S."/>
            <person name="Vidigal P.M.P."/>
            <person name="Silva L.C.F."/>
            <person name="Laguardia C.N."/>
            <person name="Araujo L.C."/>
            <person name="Dias R.S."/>
            <person name="Sousa M.P."/>
            <person name="Paula S.O."/>
            <person name="Silva C."/>
        </authorList>
    </citation>
    <scope>NUCLEOTIDE SEQUENCE [LARGE SCALE GENOMIC DNA]</scope>
    <source>
        <strain evidence="2 3">P37SLT</strain>
    </source>
</reference>
<proteinExistence type="predicted"/>
<dbReference type="OrthoDB" id="981227at2"/>
<dbReference type="InterPro" id="IPR014710">
    <property type="entry name" value="RmlC-like_jellyroll"/>
</dbReference>
<dbReference type="SUPFAM" id="SSF51182">
    <property type="entry name" value="RmlC-like cupins"/>
    <property type="match status" value="1"/>
</dbReference>
<dbReference type="EMBL" id="QMIE01000020">
    <property type="protein sequence ID" value="TVM14873.1"/>
    <property type="molecule type" value="Genomic_DNA"/>
</dbReference>
<dbReference type="CDD" id="cd07005">
    <property type="entry name" value="cupin_WbuC-like"/>
    <property type="match status" value="1"/>
</dbReference>
<dbReference type="InterPro" id="IPR046058">
    <property type="entry name" value="WbuC_cupin"/>
</dbReference>
<gene>
    <name evidence="2" type="ORF">DPQ33_16750</name>
</gene>
<sequence>MPAKRINPFATISGHQRWATVDATLIREKAADAAANPRRRDIHILHQGDPDPLQRMINAIQPGTYVQPHRHLHPPKAETFIVLAGRAGFILLNDEDPADLDRAGYVILDHSRGAFVVDIRPGTWHGLVCLAPDTVLFEVKNGPYAPHSDKDFAPWAPEPGTQEAADFVQELERRFSNISG</sequence>
<evidence type="ECO:0000313" key="3">
    <source>
        <dbReference type="Proteomes" id="UP000448292"/>
    </source>
</evidence>
<feature type="domain" description="Cupin fold metalloprotein WbuC cupin" evidence="1">
    <location>
        <begin position="22"/>
        <end position="95"/>
    </location>
</feature>
<dbReference type="Pfam" id="PF19480">
    <property type="entry name" value="DUF6016"/>
    <property type="match status" value="1"/>
</dbReference>